<dbReference type="GO" id="GO:0006935">
    <property type="term" value="P:chemotaxis"/>
    <property type="evidence" value="ECO:0007669"/>
    <property type="project" value="UniProtKB-UniRule"/>
</dbReference>
<evidence type="ECO:0000256" key="1">
    <source>
        <dbReference type="ARBA" id="ARBA00022801"/>
    </source>
</evidence>
<evidence type="ECO:0000256" key="4">
    <source>
        <dbReference type="PROSITE-ProRule" id="PRU00050"/>
    </source>
</evidence>
<protein>
    <recommendedName>
        <fullName evidence="2">protein-glutamate methylesterase</fullName>
        <ecNumber evidence="2">3.1.1.61</ecNumber>
    </recommendedName>
</protein>
<comment type="catalytic activity">
    <reaction evidence="3">
        <text>[protein]-L-glutamate 5-O-methyl ester + H2O = L-glutamyl-[protein] + methanol + H(+)</text>
        <dbReference type="Rhea" id="RHEA:23236"/>
        <dbReference type="Rhea" id="RHEA-COMP:10208"/>
        <dbReference type="Rhea" id="RHEA-COMP:10311"/>
        <dbReference type="ChEBI" id="CHEBI:15377"/>
        <dbReference type="ChEBI" id="CHEBI:15378"/>
        <dbReference type="ChEBI" id="CHEBI:17790"/>
        <dbReference type="ChEBI" id="CHEBI:29973"/>
        <dbReference type="ChEBI" id="CHEBI:82795"/>
        <dbReference type="EC" id="3.1.1.61"/>
    </reaction>
</comment>
<dbReference type="EMBL" id="JACHXI010000004">
    <property type="protein sequence ID" value="MBB3102946.1"/>
    <property type="molecule type" value="Genomic_DNA"/>
</dbReference>
<feature type="domain" description="CheB-type methylesterase" evidence="5">
    <location>
        <begin position="9"/>
        <end position="188"/>
    </location>
</feature>
<proteinExistence type="predicted"/>
<feature type="active site" evidence="4">
    <location>
        <position position="48"/>
    </location>
</feature>
<dbReference type="Pfam" id="PF01339">
    <property type="entry name" value="CheB_methylest"/>
    <property type="match status" value="1"/>
</dbReference>
<keyword evidence="7" id="KW-1185">Reference proteome</keyword>
<dbReference type="GO" id="GO:0008984">
    <property type="term" value="F:protein-glutamate methylesterase activity"/>
    <property type="evidence" value="ECO:0007669"/>
    <property type="project" value="UniProtKB-EC"/>
</dbReference>
<dbReference type="AlphaFoldDB" id="A0A839T388"/>
<dbReference type="GO" id="GO:0005737">
    <property type="term" value="C:cytoplasm"/>
    <property type="evidence" value="ECO:0007669"/>
    <property type="project" value="InterPro"/>
</dbReference>
<dbReference type="SUPFAM" id="SSF52738">
    <property type="entry name" value="Methylesterase CheB, C-terminal domain"/>
    <property type="match status" value="1"/>
</dbReference>
<dbReference type="GO" id="GO:0000156">
    <property type="term" value="F:phosphorelay response regulator activity"/>
    <property type="evidence" value="ECO:0007669"/>
    <property type="project" value="InterPro"/>
</dbReference>
<dbReference type="EC" id="3.1.1.61" evidence="2"/>
<dbReference type="RefSeq" id="WP_183165906.1">
    <property type="nucleotide sequence ID" value="NZ_JACHXI010000004.1"/>
</dbReference>
<feature type="active site" evidence="4">
    <location>
        <position position="141"/>
    </location>
</feature>
<dbReference type="Gene3D" id="3.40.50.180">
    <property type="entry name" value="Methylesterase CheB, C-terminal domain"/>
    <property type="match status" value="1"/>
</dbReference>
<gene>
    <name evidence="6" type="ORF">FHR87_001334</name>
</gene>
<dbReference type="PANTHER" id="PTHR42872:SF6">
    <property type="entry name" value="PROTEIN-GLUTAMATE METHYLESTERASE_PROTEIN-GLUTAMINE GLUTAMINASE"/>
    <property type="match status" value="1"/>
</dbReference>
<evidence type="ECO:0000256" key="2">
    <source>
        <dbReference type="ARBA" id="ARBA00039140"/>
    </source>
</evidence>
<comment type="caution">
    <text evidence="6">The sequence shown here is derived from an EMBL/GenBank/DDBJ whole genome shotgun (WGS) entry which is preliminary data.</text>
</comment>
<dbReference type="PANTHER" id="PTHR42872">
    <property type="entry name" value="PROTEIN-GLUTAMATE METHYLESTERASE/PROTEIN-GLUTAMINE GLUTAMINASE"/>
    <property type="match status" value="1"/>
</dbReference>
<dbReference type="PROSITE" id="PS50122">
    <property type="entry name" value="CHEB"/>
    <property type="match status" value="1"/>
</dbReference>
<evidence type="ECO:0000256" key="3">
    <source>
        <dbReference type="ARBA" id="ARBA00048267"/>
    </source>
</evidence>
<reference evidence="6 7" key="1">
    <citation type="submission" date="2020-08" db="EMBL/GenBank/DDBJ databases">
        <title>Genomic Encyclopedia of Type Strains, Phase III (KMG-III): the genomes of soil and plant-associated and newly described type strains.</title>
        <authorList>
            <person name="Whitman W."/>
        </authorList>
    </citation>
    <scope>NUCLEOTIDE SEQUENCE [LARGE SCALE GENOMIC DNA]</scope>
    <source>
        <strain evidence="6 7">CECT 4462</strain>
    </source>
</reference>
<accession>A0A839T388</accession>
<evidence type="ECO:0000313" key="6">
    <source>
        <dbReference type="EMBL" id="MBB3102946.1"/>
    </source>
</evidence>
<dbReference type="CDD" id="cd16433">
    <property type="entry name" value="CheB"/>
    <property type="match status" value="1"/>
</dbReference>
<keyword evidence="1 4" id="KW-0378">Hydrolase</keyword>
<keyword evidence="4" id="KW-0145">Chemotaxis</keyword>
<sequence length="200" mass="21866">MTTFFPDRPIPQVDAVVIGASAGGLQALTVLVEGLSSRFRLPLLVVQHIPPHGSSCLVSVFQNKTKLRVKEVDEKELVSPGTLYFAAPDYHLLVEEDYCLSLSQCEAVNFSRPSIDVLFESAVDAWGERLVGILLTGASEDGAAGLEKVHWAGGLTIVQEPTEAQVATMPRAALQRFTPDFILPLREIHRLLCELECRNA</sequence>
<organism evidence="6 7">
    <name type="scientific">Azomonas macrocytogenes</name>
    <name type="common">Azotobacter macrocytogenes</name>
    <dbReference type="NCBI Taxonomy" id="69962"/>
    <lineage>
        <taxon>Bacteria</taxon>
        <taxon>Pseudomonadati</taxon>
        <taxon>Pseudomonadota</taxon>
        <taxon>Gammaproteobacteria</taxon>
        <taxon>Pseudomonadales</taxon>
        <taxon>Pseudomonadaceae</taxon>
        <taxon>Azomonas</taxon>
    </lineage>
</organism>
<dbReference type="Proteomes" id="UP000549250">
    <property type="component" value="Unassembled WGS sequence"/>
</dbReference>
<name>A0A839T388_AZOMA</name>
<dbReference type="InterPro" id="IPR000673">
    <property type="entry name" value="Sig_transdc_resp-reg_Me-estase"/>
</dbReference>
<feature type="active site" evidence="4">
    <location>
        <position position="21"/>
    </location>
</feature>
<evidence type="ECO:0000313" key="7">
    <source>
        <dbReference type="Proteomes" id="UP000549250"/>
    </source>
</evidence>
<dbReference type="InterPro" id="IPR035909">
    <property type="entry name" value="CheB_C"/>
</dbReference>
<evidence type="ECO:0000259" key="5">
    <source>
        <dbReference type="PROSITE" id="PS50122"/>
    </source>
</evidence>